<comment type="caution">
    <text evidence="2">The sequence shown here is derived from an EMBL/GenBank/DDBJ whole genome shotgun (WGS) entry which is preliminary data.</text>
</comment>
<accession>A0A4V4H8P0</accession>
<keyword evidence="3" id="KW-1185">Reference proteome</keyword>
<name>A0A4V4H8P0_MUSBA</name>
<sequence length="93" mass="10531">MSAALAQPPQREQIPAAGLLLLTVRRWSTRKQKNAIFFFFFASPPLSCRCMYLYICMPNGERGNERAASKNEEEEEVGRWGGDVDTYETGQVV</sequence>
<evidence type="ECO:0000313" key="2">
    <source>
        <dbReference type="EMBL" id="THU68395.1"/>
    </source>
</evidence>
<evidence type="ECO:0000313" key="3">
    <source>
        <dbReference type="Proteomes" id="UP000317650"/>
    </source>
</evidence>
<dbReference type="AlphaFoldDB" id="A0A4V4H8P0"/>
<feature type="region of interest" description="Disordered" evidence="1">
    <location>
        <begin position="63"/>
        <end position="93"/>
    </location>
</feature>
<proteinExistence type="predicted"/>
<dbReference type="EMBL" id="PYDT01000002">
    <property type="protein sequence ID" value="THU68395.1"/>
    <property type="molecule type" value="Genomic_DNA"/>
</dbReference>
<reference evidence="2 3" key="1">
    <citation type="journal article" date="2019" name="Nat. Plants">
        <title>Genome sequencing of Musa balbisiana reveals subgenome evolution and function divergence in polyploid bananas.</title>
        <authorList>
            <person name="Yao X."/>
        </authorList>
    </citation>
    <scope>NUCLEOTIDE SEQUENCE [LARGE SCALE GENOMIC DNA]</scope>
    <source>
        <strain evidence="3">cv. DH-PKW</strain>
        <tissue evidence="2">Leaves</tissue>
    </source>
</reference>
<organism evidence="2 3">
    <name type="scientific">Musa balbisiana</name>
    <name type="common">Banana</name>
    <dbReference type="NCBI Taxonomy" id="52838"/>
    <lineage>
        <taxon>Eukaryota</taxon>
        <taxon>Viridiplantae</taxon>
        <taxon>Streptophyta</taxon>
        <taxon>Embryophyta</taxon>
        <taxon>Tracheophyta</taxon>
        <taxon>Spermatophyta</taxon>
        <taxon>Magnoliopsida</taxon>
        <taxon>Liliopsida</taxon>
        <taxon>Zingiberales</taxon>
        <taxon>Musaceae</taxon>
        <taxon>Musa</taxon>
    </lineage>
</organism>
<dbReference type="Proteomes" id="UP000317650">
    <property type="component" value="Chromosome 8"/>
</dbReference>
<evidence type="ECO:0000256" key="1">
    <source>
        <dbReference type="SAM" id="MobiDB-lite"/>
    </source>
</evidence>
<protein>
    <submittedName>
        <fullName evidence="2">Uncharacterized protein</fullName>
    </submittedName>
</protein>
<gene>
    <name evidence="2" type="ORF">C4D60_Mb08t03450</name>
</gene>